<evidence type="ECO:0000313" key="1">
    <source>
        <dbReference type="EMBL" id="KUM47078.1"/>
    </source>
</evidence>
<sequence>MHLLCAAAVEGRVGRGQRRTGRQSTRSIWREETREIAREWVVGRWSSAADDGSIYYGRVSNCRGGLISRVSNCMQRRPGAESEWTLFLISLVTLLYVITRLLEEAKAARLV</sequence>
<reference evidence="1" key="1">
    <citation type="journal article" date="2015" name="Genome Biol. Evol.">
        <title>Organellar Genomes of White Spruce (Picea glauca): Assembly and Annotation.</title>
        <authorList>
            <person name="Jackman S.D."/>
            <person name="Warren R.L."/>
            <person name="Gibb E.A."/>
            <person name="Vandervalk B.P."/>
            <person name="Mohamadi H."/>
            <person name="Chu J."/>
            <person name="Raymond A."/>
            <person name="Pleasance S."/>
            <person name="Coope R."/>
            <person name="Wildung M.R."/>
            <person name="Ritland C.E."/>
            <person name="Bousquet J."/>
            <person name="Jones S.J."/>
            <person name="Bohlmann J."/>
            <person name="Birol I."/>
        </authorList>
    </citation>
    <scope>NUCLEOTIDE SEQUENCE [LARGE SCALE GENOMIC DNA]</scope>
    <source>
        <tissue evidence="1">Flushing bud</tissue>
    </source>
</reference>
<accession>A0A124GMX8</accession>
<proteinExistence type="predicted"/>
<geneLocation type="mitochondrion" evidence="1"/>
<organism evidence="1">
    <name type="scientific">Picea glauca</name>
    <name type="common">White spruce</name>
    <name type="synonym">Pinus glauca</name>
    <dbReference type="NCBI Taxonomy" id="3330"/>
    <lineage>
        <taxon>Eukaryota</taxon>
        <taxon>Viridiplantae</taxon>
        <taxon>Streptophyta</taxon>
        <taxon>Embryophyta</taxon>
        <taxon>Tracheophyta</taxon>
        <taxon>Spermatophyta</taxon>
        <taxon>Pinopsida</taxon>
        <taxon>Pinidae</taxon>
        <taxon>Conifers I</taxon>
        <taxon>Pinales</taxon>
        <taxon>Pinaceae</taxon>
        <taxon>Picea</taxon>
    </lineage>
</organism>
<dbReference type="EMBL" id="LKAM01000008">
    <property type="protein sequence ID" value="KUM47078.1"/>
    <property type="molecule type" value="Genomic_DNA"/>
</dbReference>
<protein>
    <submittedName>
        <fullName evidence="1">Uncharacterized protein</fullName>
    </submittedName>
</protein>
<comment type="caution">
    <text evidence="1">The sequence shown here is derived from an EMBL/GenBank/DDBJ whole genome shotgun (WGS) entry which is preliminary data.</text>
</comment>
<name>A0A124GMX8_PICGL</name>
<keyword evidence="1" id="KW-0496">Mitochondrion</keyword>
<gene>
    <name evidence="1" type="ORF">ABT39_MTgene6084</name>
</gene>
<dbReference type="AlphaFoldDB" id="A0A124GMX8"/>